<proteinExistence type="predicted"/>
<dbReference type="EMBL" id="HACG01010324">
    <property type="protein sequence ID" value="CEK57189.1"/>
    <property type="molecule type" value="Transcribed_RNA"/>
</dbReference>
<protein>
    <submittedName>
        <fullName evidence="1">Uncharacterized protein</fullName>
    </submittedName>
</protein>
<feature type="non-terminal residue" evidence="1">
    <location>
        <position position="1"/>
    </location>
</feature>
<gene>
    <name evidence="1" type="primary">ORF29502</name>
</gene>
<dbReference type="AlphaFoldDB" id="A0A0B6YLU2"/>
<sequence length="64" mass="7593">GKLMSYQDQSVRQLYVTSHGRTNCLLLFECVISRFKESTTFWKRSNVEYHTLILVTHKKLRSDV</sequence>
<organism evidence="1">
    <name type="scientific">Arion vulgaris</name>
    <dbReference type="NCBI Taxonomy" id="1028688"/>
    <lineage>
        <taxon>Eukaryota</taxon>
        <taxon>Metazoa</taxon>
        <taxon>Spiralia</taxon>
        <taxon>Lophotrochozoa</taxon>
        <taxon>Mollusca</taxon>
        <taxon>Gastropoda</taxon>
        <taxon>Heterobranchia</taxon>
        <taxon>Euthyneura</taxon>
        <taxon>Panpulmonata</taxon>
        <taxon>Eupulmonata</taxon>
        <taxon>Stylommatophora</taxon>
        <taxon>Helicina</taxon>
        <taxon>Arionoidea</taxon>
        <taxon>Arionidae</taxon>
        <taxon>Arion</taxon>
    </lineage>
</organism>
<accession>A0A0B6YLU2</accession>
<evidence type="ECO:0000313" key="1">
    <source>
        <dbReference type="EMBL" id="CEK57189.1"/>
    </source>
</evidence>
<reference evidence="1" key="1">
    <citation type="submission" date="2014-12" db="EMBL/GenBank/DDBJ databases">
        <title>Insight into the proteome of Arion vulgaris.</title>
        <authorList>
            <person name="Aradska J."/>
            <person name="Bulat T."/>
            <person name="Smidak R."/>
            <person name="Sarate P."/>
            <person name="Gangsoo J."/>
            <person name="Sialana F."/>
            <person name="Bilban M."/>
            <person name="Lubec G."/>
        </authorList>
    </citation>
    <scope>NUCLEOTIDE SEQUENCE</scope>
    <source>
        <tissue evidence="1">Skin</tissue>
    </source>
</reference>
<name>A0A0B6YLU2_9EUPU</name>